<keyword evidence="1" id="KW-0812">Transmembrane</keyword>
<sequence>MMWRLFTSLTSRLCSSSVEHPSKFSPKNFRLEFSRASSLFAKLKASALTCCISCCTVLLLTFSLVYVL</sequence>
<keyword evidence="1" id="KW-0472">Membrane</keyword>
<keyword evidence="1" id="KW-1133">Transmembrane helix</keyword>
<feature type="transmembrane region" description="Helical" evidence="1">
    <location>
        <begin position="45"/>
        <end position="67"/>
    </location>
</feature>
<reference evidence="2" key="1">
    <citation type="submission" date="2014-09" db="EMBL/GenBank/DDBJ databases">
        <authorList>
            <person name="Magalhaes I.L.F."/>
            <person name="Oliveira U."/>
            <person name="Santos F.R."/>
            <person name="Vidigal T.H.D.A."/>
            <person name="Brescovit A.D."/>
            <person name="Santos A.J."/>
        </authorList>
    </citation>
    <scope>NUCLEOTIDE SEQUENCE</scope>
    <source>
        <tissue evidence="2">Shoot tissue taken approximately 20 cm above the soil surface</tissue>
    </source>
</reference>
<reference evidence="2" key="2">
    <citation type="journal article" date="2015" name="Data Brief">
        <title>Shoot transcriptome of the giant reed, Arundo donax.</title>
        <authorList>
            <person name="Barrero R.A."/>
            <person name="Guerrero F.D."/>
            <person name="Moolhuijzen P."/>
            <person name="Goolsby J.A."/>
            <person name="Tidwell J."/>
            <person name="Bellgard S.E."/>
            <person name="Bellgard M.I."/>
        </authorList>
    </citation>
    <scope>NUCLEOTIDE SEQUENCE</scope>
    <source>
        <tissue evidence="2">Shoot tissue taken approximately 20 cm above the soil surface</tissue>
    </source>
</reference>
<accession>A0A0A9C186</accession>
<name>A0A0A9C186_ARUDO</name>
<evidence type="ECO:0000256" key="1">
    <source>
        <dbReference type="SAM" id="Phobius"/>
    </source>
</evidence>
<proteinExistence type="predicted"/>
<protein>
    <submittedName>
        <fullName evidence="2">Mads1</fullName>
    </submittedName>
</protein>
<dbReference type="AlphaFoldDB" id="A0A0A9C186"/>
<organism evidence="2">
    <name type="scientific">Arundo donax</name>
    <name type="common">Giant reed</name>
    <name type="synonym">Donax arundinaceus</name>
    <dbReference type="NCBI Taxonomy" id="35708"/>
    <lineage>
        <taxon>Eukaryota</taxon>
        <taxon>Viridiplantae</taxon>
        <taxon>Streptophyta</taxon>
        <taxon>Embryophyta</taxon>
        <taxon>Tracheophyta</taxon>
        <taxon>Spermatophyta</taxon>
        <taxon>Magnoliopsida</taxon>
        <taxon>Liliopsida</taxon>
        <taxon>Poales</taxon>
        <taxon>Poaceae</taxon>
        <taxon>PACMAD clade</taxon>
        <taxon>Arundinoideae</taxon>
        <taxon>Arundineae</taxon>
        <taxon>Arundo</taxon>
    </lineage>
</organism>
<evidence type="ECO:0000313" key="2">
    <source>
        <dbReference type="EMBL" id="JAD70054.1"/>
    </source>
</evidence>
<dbReference type="EMBL" id="GBRH01227841">
    <property type="protein sequence ID" value="JAD70054.1"/>
    <property type="molecule type" value="Transcribed_RNA"/>
</dbReference>